<dbReference type="KEGG" id="ttz:FHG85_00470"/>
<gene>
    <name evidence="2" type="ORF">FHG85_00470</name>
</gene>
<protein>
    <submittedName>
        <fullName evidence="2">Glycosyltransferase family 4 protein</fullName>
    </submittedName>
</protein>
<dbReference type="PANTHER" id="PTHR12526">
    <property type="entry name" value="GLYCOSYLTRANSFERASE"/>
    <property type="match status" value="1"/>
</dbReference>
<dbReference type="Pfam" id="PF13439">
    <property type="entry name" value="Glyco_transf_4"/>
    <property type="match status" value="1"/>
</dbReference>
<dbReference type="EMBL" id="CP041345">
    <property type="protein sequence ID" value="QKG78803.1"/>
    <property type="molecule type" value="Genomic_DNA"/>
</dbReference>
<sequence>MKVLFISSGNKNTGEVGILVRNQANSLIKEGVEVDFFLIKGKGFWGYIKNIPKIRKAFLKGSYSLIHAHYSLSAFAASLSGCFPIVVSLMGSDAYMSLFYRVLAKVFYLVRWKRTIVKTERMKVLLKMKQAVVLPNGVDVERFKPIPKEIAREKIGYTQDSKLVIFIADPSRAEKNFELAQKSFDLLKDKVNNVVLMTVYNKPNSLIPYYLNSADALLLTSKWEGSVNVVKEAMACNLPIISTDVGDVKSNINGVENCYICSFNPMDIADKLELALNGETTSNGRDILLKKGLDSRSIARKIIRIYEDIVSK</sequence>
<evidence type="ECO:0000313" key="3">
    <source>
        <dbReference type="Proteomes" id="UP000500961"/>
    </source>
</evidence>
<proteinExistence type="predicted"/>
<dbReference type="InterPro" id="IPR028098">
    <property type="entry name" value="Glyco_trans_4-like_N"/>
</dbReference>
<keyword evidence="3" id="KW-1185">Reference proteome</keyword>
<keyword evidence="2" id="KW-0808">Transferase</keyword>
<dbReference type="AlphaFoldDB" id="A0A7D4BCJ8"/>
<evidence type="ECO:0000313" key="2">
    <source>
        <dbReference type="EMBL" id="QKG78803.1"/>
    </source>
</evidence>
<dbReference type="CDD" id="cd03801">
    <property type="entry name" value="GT4_PimA-like"/>
    <property type="match status" value="1"/>
</dbReference>
<dbReference type="Pfam" id="PF13692">
    <property type="entry name" value="Glyco_trans_1_4"/>
    <property type="match status" value="1"/>
</dbReference>
<dbReference type="SUPFAM" id="SSF53756">
    <property type="entry name" value="UDP-Glycosyltransferase/glycogen phosphorylase"/>
    <property type="match status" value="1"/>
</dbReference>
<evidence type="ECO:0000259" key="1">
    <source>
        <dbReference type="Pfam" id="PF13439"/>
    </source>
</evidence>
<dbReference type="PANTHER" id="PTHR12526:SF630">
    <property type="entry name" value="GLYCOSYLTRANSFERASE"/>
    <property type="match status" value="1"/>
</dbReference>
<reference evidence="2 3" key="1">
    <citation type="submission" date="2019-07" db="EMBL/GenBank/DDBJ databases">
        <title>Thalassofilum flectens gen. nov., sp. nov., a novel moderate thermophilic anaerobe from a shallow sea hot spring in Kunashir Island (Russia), representing a new family in the order Bacteroidales, and proposal of Thalassofilacea fam. nov.</title>
        <authorList>
            <person name="Kochetkova T.V."/>
            <person name="Podosokorskaya O.A."/>
            <person name="Novikov A."/>
            <person name="Elcheninov A.G."/>
            <person name="Toshchakov S.V."/>
            <person name="Kublanov I.V."/>
        </authorList>
    </citation>
    <scope>NUCLEOTIDE SEQUENCE [LARGE SCALE GENOMIC DNA]</scope>
    <source>
        <strain evidence="2 3">38-H</strain>
    </source>
</reference>
<dbReference type="Gene3D" id="3.40.50.2000">
    <property type="entry name" value="Glycogen Phosphorylase B"/>
    <property type="match status" value="2"/>
</dbReference>
<dbReference type="RefSeq" id="WP_173072318.1">
    <property type="nucleotide sequence ID" value="NZ_CP041345.1"/>
</dbReference>
<dbReference type="GO" id="GO:0016757">
    <property type="term" value="F:glycosyltransferase activity"/>
    <property type="evidence" value="ECO:0007669"/>
    <property type="project" value="UniProtKB-ARBA"/>
</dbReference>
<dbReference type="Proteomes" id="UP000500961">
    <property type="component" value="Chromosome"/>
</dbReference>
<organism evidence="2 3">
    <name type="scientific">Tenuifilum thalassicum</name>
    <dbReference type="NCBI Taxonomy" id="2590900"/>
    <lineage>
        <taxon>Bacteria</taxon>
        <taxon>Pseudomonadati</taxon>
        <taxon>Bacteroidota</taxon>
        <taxon>Bacteroidia</taxon>
        <taxon>Bacteroidales</taxon>
        <taxon>Tenuifilaceae</taxon>
        <taxon>Tenuifilum</taxon>
    </lineage>
</organism>
<feature type="domain" description="Glycosyltransferase subfamily 4-like N-terminal" evidence="1">
    <location>
        <begin position="20"/>
        <end position="142"/>
    </location>
</feature>
<accession>A0A7D4BCJ8</accession>
<name>A0A7D4BCJ8_9BACT</name>